<feature type="coiled-coil region" evidence="1">
    <location>
        <begin position="1"/>
        <end position="28"/>
    </location>
</feature>
<gene>
    <name evidence="2" type="ORF">FB45DRAFT_914563</name>
</gene>
<protein>
    <recommendedName>
        <fullName evidence="4">F-box domain-containing protein</fullName>
    </recommendedName>
</protein>
<keyword evidence="3" id="KW-1185">Reference proteome</keyword>
<comment type="caution">
    <text evidence="2">The sequence shown here is derived from an EMBL/GenBank/DDBJ whole genome shotgun (WGS) entry which is preliminary data.</text>
</comment>
<reference evidence="2" key="1">
    <citation type="submission" date="2023-03" db="EMBL/GenBank/DDBJ databases">
        <title>Massive genome expansion in bonnet fungi (Mycena s.s.) driven by repeated elements and novel gene families across ecological guilds.</title>
        <authorList>
            <consortium name="Lawrence Berkeley National Laboratory"/>
            <person name="Harder C.B."/>
            <person name="Miyauchi S."/>
            <person name="Viragh M."/>
            <person name="Kuo A."/>
            <person name="Thoen E."/>
            <person name="Andreopoulos B."/>
            <person name="Lu D."/>
            <person name="Skrede I."/>
            <person name="Drula E."/>
            <person name="Henrissat B."/>
            <person name="Morin E."/>
            <person name="Kohler A."/>
            <person name="Barry K."/>
            <person name="LaButti K."/>
            <person name="Morin E."/>
            <person name="Salamov A."/>
            <person name="Lipzen A."/>
            <person name="Mereny Z."/>
            <person name="Hegedus B."/>
            <person name="Baldrian P."/>
            <person name="Stursova M."/>
            <person name="Weitz H."/>
            <person name="Taylor A."/>
            <person name="Grigoriev I.V."/>
            <person name="Nagy L.G."/>
            <person name="Martin F."/>
            <person name="Kauserud H."/>
        </authorList>
    </citation>
    <scope>NUCLEOTIDE SEQUENCE</scope>
    <source>
        <strain evidence="2">9284</strain>
    </source>
</reference>
<evidence type="ECO:0008006" key="4">
    <source>
        <dbReference type="Google" id="ProtNLM"/>
    </source>
</evidence>
<accession>A0AAD7FN77</accession>
<sequence length="373" mass="42205">LSAARARIAQLHTEIDKLQRLMDSLLAERDQCCQTLADFKYPILTLPTEILSEIFLQFLPPYPERPSFIGKKSPSFLLQICRRWRDVALATPALWSTMNLLLYNSNHHAQQRDLLKIWLQRSGNCALSIRVDYLKEANDDGTIIEECLAALLRHASRWQDIDVTLPFEELRGISGAMPFLRSVTIGIESWEERPEEPVVLFADAPALKHVVLSRSFDPFMVSLPWSQITTLNADEFYTNEIVEILRQTTMLEDCTLTILSGAVSLPASSIHIPSLPLRSLRLKWDDYPNPGQGAHEAQQLFRALHLPALETLMVHEIFLGPHPIATLPAVFPNGFPQQIEIFGAYTPREDYKAAFPRASLTVYGYGRIASENS</sequence>
<dbReference type="AlphaFoldDB" id="A0AAD7FN77"/>
<dbReference type="Proteomes" id="UP001221142">
    <property type="component" value="Unassembled WGS sequence"/>
</dbReference>
<evidence type="ECO:0000313" key="2">
    <source>
        <dbReference type="EMBL" id="KAJ7633186.1"/>
    </source>
</evidence>
<evidence type="ECO:0000256" key="1">
    <source>
        <dbReference type="SAM" id="Coils"/>
    </source>
</evidence>
<keyword evidence="1" id="KW-0175">Coiled coil</keyword>
<dbReference type="EMBL" id="JARKIF010000008">
    <property type="protein sequence ID" value="KAJ7633186.1"/>
    <property type="molecule type" value="Genomic_DNA"/>
</dbReference>
<name>A0AAD7FN77_9AGAR</name>
<evidence type="ECO:0000313" key="3">
    <source>
        <dbReference type="Proteomes" id="UP001221142"/>
    </source>
</evidence>
<organism evidence="2 3">
    <name type="scientific">Roridomyces roridus</name>
    <dbReference type="NCBI Taxonomy" id="1738132"/>
    <lineage>
        <taxon>Eukaryota</taxon>
        <taxon>Fungi</taxon>
        <taxon>Dikarya</taxon>
        <taxon>Basidiomycota</taxon>
        <taxon>Agaricomycotina</taxon>
        <taxon>Agaricomycetes</taxon>
        <taxon>Agaricomycetidae</taxon>
        <taxon>Agaricales</taxon>
        <taxon>Marasmiineae</taxon>
        <taxon>Mycenaceae</taxon>
        <taxon>Roridomyces</taxon>
    </lineage>
</organism>
<proteinExistence type="predicted"/>
<feature type="non-terminal residue" evidence="2">
    <location>
        <position position="1"/>
    </location>
</feature>